<sequence length="226" mass="24831">MASPIISLSEIPTASLLYKLNKLVPAPTTLATPSQPLNNTISLIRSDITKLQVDCIVNAANESLLGGGGVDGAIHRRAGPALLEECRTLDGCNTGDAKITAAYDLPCQRVIHTVGPIYFAEMRKHPGRPEELLRACYRRSLELAVENNMKSIAFAAISTGVYGYPSEKAAHAASDEVRKFLERSGNIGKLERVIFCNFELKDERSYERVLPQYFPPTKRDLSPEDE</sequence>
<dbReference type="CDD" id="cd02908">
    <property type="entry name" value="Macro_OAADPr_deacetylase"/>
    <property type="match status" value="1"/>
</dbReference>
<evidence type="ECO:0000313" key="3">
    <source>
        <dbReference type="Proteomes" id="UP001141434"/>
    </source>
</evidence>
<evidence type="ECO:0000259" key="1">
    <source>
        <dbReference type="PROSITE" id="PS51154"/>
    </source>
</evidence>
<dbReference type="AlphaFoldDB" id="A0A9W9FTD4"/>
<dbReference type="EMBL" id="JAPMSZ010000004">
    <property type="protein sequence ID" value="KAJ5106028.1"/>
    <property type="molecule type" value="Genomic_DNA"/>
</dbReference>
<dbReference type="RefSeq" id="XP_056515024.1">
    <property type="nucleotide sequence ID" value="XM_056653957.1"/>
</dbReference>
<dbReference type="PROSITE" id="PS51154">
    <property type="entry name" value="MACRO"/>
    <property type="match status" value="1"/>
</dbReference>
<reference evidence="2" key="1">
    <citation type="submission" date="2022-11" db="EMBL/GenBank/DDBJ databases">
        <authorList>
            <person name="Petersen C."/>
        </authorList>
    </citation>
    <scope>NUCLEOTIDE SEQUENCE</scope>
    <source>
        <strain evidence="2">IBT 34128</strain>
    </source>
</reference>
<gene>
    <name evidence="2" type="ORF">NUU61_003375</name>
</gene>
<dbReference type="PANTHER" id="PTHR11106:SF27">
    <property type="entry name" value="MACRO DOMAIN-CONTAINING PROTEIN"/>
    <property type="match status" value="1"/>
</dbReference>
<reference evidence="2" key="2">
    <citation type="journal article" date="2023" name="IMA Fungus">
        <title>Comparative genomic study of the Penicillium genus elucidates a diverse pangenome and 15 lateral gene transfer events.</title>
        <authorList>
            <person name="Petersen C."/>
            <person name="Sorensen T."/>
            <person name="Nielsen M.R."/>
            <person name="Sondergaard T.E."/>
            <person name="Sorensen J.L."/>
            <person name="Fitzpatrick D.A."/>
            <person name="Frisvad J.C."/>
            <person name="Nielsen K.L."/>
        </authorList>
    </citation>
    <scope>NUCLEOTIDE SEQUENCE</scope>
    <source>
        <strain evidence="2">IBT 34128</strain>
    </source>
</reference>
<dbReference type="InterPro" id="IPR002589">
    <property type="entry name" value="Macro_dom"/>
</dbReference>
<dbReference type="Pfam" id="PF01661">
    <property type="entry name" value="Macro"/>
    <property type="match status" value="1"/>
</dbReference>
<dbReference type="Gene3D" id="3.40.220.10">
    <property type="entry name" value="Leucine Aminopeptidase, subunit E, domain 1"/>
    <property type="match status" value="1"/>
</dbReference>
<accession>A0A9W9FTD4</accession>
<dbReference type="NCBIfam" id="NF001664">
    <property type="entry name" value="PRK00431.1-6"/>
    <property type="match status" value="1"/>
</dbReference>
<comment type="caution">
    <text evidence="2">The sequence shown here is derived from an EMBL/GenBank/DDBJ whole genome shotgun (WGS) entry which is preliminary data.</text>
</comment>
<dbReference type="PANTHER" id="PTHR11106">
    <property type="entry name" value="GANGLIOSIDE INDUCED DIFFERENTIATION ASSOCIATED PROTEIN 2-RELATED"/>
    <property type="match status" value="1"/>
</dbReference>
<dbReference type="Proteomes" id="UP001141434">
    <property type="component" value="Unassembled WGS sequence"/>
</dbReference>
<proteinExistence type="predicted"/>
<dbReference type="GeneID" id="81393125"/>
<name>A0A9W9FTD4_9EURO</name>
<evidence type="ECO:0000313" key="2">
    <source>
        <dbReference type="EMBL" id="KAJ5106028.1"/>
    </source>
</evidence>
<dbReference type="SUPFAM" id="SSF52949">
    <property type="entry name" value="Macro domain-like"/>
    <property type="match status" value="1"/>
</dbReference>
<keyword evidence="3" id="KW-1185">Reference proteome</keyword>
<dbReference type="OrthoDB" id="6077599at2759"/>
<protein>
    <recommendedName>
        <fullName evidence="1">Macro domain-containing protein</fullName>
    </recommendedName>
</protein>
<dbReference type="InterPro" id="IPR043472">
    <property type="entry name" value="Macro_dom-like"/>
</dbReference>
<feature type="domain" description="Macro" evidence="1">
    <location>
        <begin position="28"/>
        <end position="214"/>
    </location>
</feature>
<organism evidence="2 3">
    <name type="scientific">Penicillium alfredii</name>
    <dbReference type="NCBI Taxonomy" id="1506179"/>
    <lineage>
        <taxon>Eukaryota</taxon>
        <taxon>Fungi</taxon>
        <taxon>Dikarya</taxon>
        <taxon>Ascomycota</taxon>
        <taxon>Pezizomycotina</taxon>
        <taxon>Eurotiomycetes</taxon>
        <taxon>Eurotiomycetidae</taxon>
        <taxon>Eurotiales</taxon>
        <taxon>Aspergillaceae</taxon>
        <taxon>Penicillium</taxon>
    </lineage>
</organism>
<dbReference type="SMART" id="SM00506">
    <property type="entry name" value="A1pp"/>
    <property type="match status" value="1"/>
</dbReference>